<dbReference type="WBParaSite" id="Pan_g16920.t1">
    <property type="protein sequence ID" value="Pan_g16920.t1"/>
    <property type="gene ID" value="Pan_g16920"/>
</dbReference>
<dbReference type="AlphaFoldDB" id="A0A7E4V5S7"/>
<dbReference type="Proteomes" id="UP000492821">
    <property type="component" value="Unassembled WGS sequence"/>
</dbReference>
<dbReference type="InterPro" id="IPR016181">
    <property type="entry name" value="Acyl_CoA_acyltransferase"/>
</dbReference>
<organism evidence="1 2">
    <name type="scientific">Panagrellus redivivus</name>
    <name type="common">Microworm</name>
    <dbReference type="NCBI Taxonomy" id="6233"/>
    <lineage>
        <taxon>Eukaryota</taxon>
        <taxon>Metazoa</taxon>
        <taxon>Ecdysozoa</taxon>
        <taxon>Nematoda</taxon>
        <taxon>Chromadorea</taxon>
        <taxon>Rhabditida</taxon>
        <taxon>Tylenchina</taxon>
        <taxon>Panagrolaimomorpha</taxon>
        <taxon>Panagrolaimoidea</taxon>
        <taxon>Panagrolaimidae</taxon>
        <taxon>Panagrellus</taxon>
    </lineage>
</organism>
<reference evidence="2" key="2">
    <citation type="submission" date="2020-10" db="UniProtKB">
        <authorList>
            <consortium name="WormBaseParasite"/>
        </authorList>
    </citation>
    <scope>IDENTIFICATION</scope>
</reference>
<sequence>MLGRASRILVSRRFASTDEASAVRTPQVEYTSDGFVVDSNPGQRKVLLKEWISPVSGRNFRLERAIPEDYDILTALWIRNFNETCNVVKLLKTEEREWLPVMGPMAANALQFPATVLAFEENKLVGSSHCSIQYAPDFDGRFGAYPVLGVDNPHLIIKADYAKDVARFTFTPKVNTILAFLQTLEFNMLQFYPNGIKKQAYLEASNVHPLRQQDGIGTVIIGQLVHEVFKQDCDIISTIAVATGTTRIAQKAGYDILFQFPYEHYKVNGKVVFTDMYDGAKAASVVSVLNPKTWKGGPLRTSTTPYFM</sequence>
<evidence type="ECO:0000313" key="2">
    <source>
        <dbReference type="WBParaSite" id="Pan_g16920.t1"/>
    </source>
</evidence>
<reference evidence="1" key="1">
    <citation type="journal article" date="2013" name="Genetics">
        <title>The draft genome and transcriptome of Panagrellus redivivus are shaped by the harsh demands of a free-living lifestyle.</title>
        <authorList>
            <person name="Srinivasan J."/>
            <person name="Dillman A.R."/>
            <person name="Macchietto M.G."/>
            <person name="Heikkinen L."/>
            <person name="Lakso M."/>
            <person name="Fracchia K.M."/>
            <person name="Antoshechkin I."/>
            <person name="Mortazavi A."/>
            <person name="Wong G."/>
            <person name="Sternberg P.W."/>
        </authorList>
    </citation>
    <scope>NUCLEOTIDE SEQUENCE [LARGE SCALE GENOMIC DNA]</scope>
    <source>
        <strain evidence="1">MT8872</strain>
    </source>
</reference>
<protein>
    <submittedName>
        <fullName evidence="2">N-acetyltransferase domain-containing protein</fullName>
    </submittedName>
</protein>
<proteinExistence type="predicted"/>
<accession>A0A7E4V5S7</accession>
<name>A0A7E4V5S7_PANRE</name>
<evidence type="ECO:0000313" key="1">
    <source>
        <dbReference type="Proteomes" id="UP000492821"/>
    </source>
</evidence>
<keyword evidence="1" id="KW-1185">Reference proteome</keyword>
<dbReference type="Gene3D" id="3.40.630.30">
    <property type="match status" value="1"/>
</dbReference>
<dbReference type="SUPFAM" id="SSF55729">
    <property type="entry name" value="Acyl-CoA N-acyltransferases (Nat)"/>
    <property type="match status" value="1"/>
</dbReference>